<dbReference type="AlphaFoldDB" id="A0A445DNP4"/>
<dbReference type="PANTHER" id="PTHR46869">
    <property type="entry name" value="C2H2-LIKE ZINC FINGER PROTEIN"/>
    <property type="match status" value="1"/>
</dbReference>
<dbReference type="PANTHER" id="PTHR46869:SF1">
    <property type="entry name" value="C2H2-LIKE ZINC FINGER PROTEIN"/>
    <property type="match status" value="1"/>
</dbReference>
<keyword evidence="5" id="KW-1185">Reference proteome</keyword>
<feature type="domain" description="C2H2-type" evidence="3">
    <location>
        <begin position="447"/>
        <end position="469"/>
    </location>
</feature>
<feature type="region of interest" description="Disordered" evidence="2">
    <location>
        <begin position="369"/>
        <end position="443"/>
    </location>
</feature>
<dbReference type="STRING" id="3818.A0A445DNP4"/>
<evidence type="ECO:0000256" key="1">
    <source>
        <dbReference type="PROSITE-ProRule" id="PRU00042"/>
    </source>
</evidence>
<keyword evidence="1" id="KW-0862">Zinc</keyword>
<dbReference type="Pfam" id="PF13912">
    <property type="entry name" value="zf-C2H2_6"/>
    <property type="match status" value="3"/>
</dbReference>
<protein>
    <recommendedName>
        <fullName evidence="3">C2H2-type domain-containing protein</fullName>
    </recommendedName>
</protein>
<dbReference type="SUPFAM" id="SSF57667">
    <property type="entry name" value="beta-beta-alpha zinc fingers"/>
    <property type="match status" value="1"/>
</dbReference>
<dbReference type="InterPro" id="IPR013087">
    <property type="entry name" value="Znf_C2H2_type"/>
</dbReference>
<dbReference type="EMBL" id="SDMP01000003">
    <property type="protein sequence ID" value="RYR64789.1"/>
    <property type="molecule type" value="Genomic_DNA"/>
</dbReference>
<feature type="domain" description="C2H2-type" evidence="3">
    <location>
        <begin position="9"/>
        <end position="36"/>
    </location>
</feature>
<feature type="compositionally biased region" description="Acidic residues" evidence="2">
    <location>
        <begin position="379"/>
        <end position="409"/>
    </location>
</feature>
<feature type="region of interest" description="Disordered" evidence="2">
    <location>
        <begin position="58"/>
        <end position="93"/>
    </location>
</feature>
<dbReference type="Proteomes" id="UP000289738">
    <property type="component" value="Chromosome A03"/>
</dbReference>
<dbReference type="PROSITE" id="PS00028">
    <property type="entry name" value="ZINC_FINGER_C2H2_1"/>
    <property type="match status" value="3"/>
</dbReference>
<gene>
    <name evidence="4" type="ORF">Ahy_A03g010836</name>
</gene>
<evidence type="ECO:0000256" key="2">
    <source>
        <dbReference type="SAM" id="MobiDB-lite"/>
    </source>
</evidence>
<keyword evidence="1" id="KW-0863">Zinc-finger</keyword>
<dbReference type="GO" id="GO:0008270">
    <property type="term" value="F:zinc ion binding"/>
    <property type="evidence" value="ECO:0007669"/>
    <property type="project" value="UniProtKB-KW"/>
</dbReference>
<proteinExistence type="predicted"/>
<dbReference type="Gramene" id="arahy.Tifrunner.gnm2.ann2.Ah03g530300.1">
    <property type="protein sequence ID" value="arahy.Tifrunner.gnm2.ann2.Ah03g530300.1-CDS-1"/>
    <property type="gene ID" value="arahy.Tifrunner.gnm2.ann2.Ah03g530300"/>
</dbReference>
<reference evidence="4 5" key="1">
    <citation type="submission" date="2019-01" db="EMBL/GenBank/DDBJ databases">
        <title>Sequencing of cultivated peanut Arachis hypogaea provides insights into genome evolution and oil improvement.</title>
        <authorList>
            <person name="Chen X."/>
        </authorList>
    </citation>
    <scope>NUCLEOTIDE SEQUENCE [LARGE SCALE GENOMIC DNA]</scope>
    <source>
        <strain evidence="5">cv. Fuhuasheng</strain>
        <tissue evidence="4">Leaves</tissue>
    </source>
</reference>
<evidence type="ECO:0000313" key="4">
    <source>
        <dbReference type="EMBL" id="RYR64789.1"/>
    </source>
</evidence>
<accession>A0A445DNP4</accession>
<dbReference type="OrthoDB" id="9451254at2759"/>
<organism evidence="4 5">
    <name type="scientific">Arachis hypogaea</name>
    <name type="common">Peanut</name>
    <dbReference type="NCBI Taxonomy" id="3818"/>
    <lineage>
        <taxon>Eukaryota</taxon>
        <taxon>Viridiplantae</taxon>
        <taxon>Streptophyta</taxon>
        <taxon>Embryophyta</taxon>
        <taxon>Tracheophyta</taxon>
        <taxon>Spermatophyta</taxon>
        <taxon>Magnoliopsida</taxon>
        <taxon>eudicotyledons</taxon>
        <taxon>Gunneridae</taxon>
        <taxon>Pentapetalae</taxon>
        <taxon>rosids</taxon>
        <taxon>fabids</taxon>
        <taxon>Fabales</taxon>
        <taxon>Fabaceae</taxon>
        <taxon>Papilionoideae</taxon>
        <taxon>50 kb inversion clade</taxon>
        <taxon>dalbergioids sensu lato</taxon>
        <taxon>Dalbergieae</taxon>
        <taxon>Pterocarpus clade</taxon>
        <taxon>Arachis</taxon>
    </lineage>
</organism>
<feature type="compositionally biased region" description="Low complexity" evidence="2">
    <location>
        <begin position="416"/>
        <end position="425"/>
    </location>
</feature>
<comment type="caution">
    <text evidence="4">The sequence shown here is derived from an EMBL/GenBank/DDBJ whole genome shotgun (WGS) entry which is preliminary data.</text>
</comment>
<feature type="compositionally biased region" description="Basic residues" evidence="2">
    <location>
        <begin position="426"/>
        <end position="443"/>
    </location>
</feature>
<evidence type="ECO:0000313" key="5">
    <source>
        <dbReference type="Proteomes" id="UP000289738"/>
    </source>
</evidence>
<name>A0A445DNP4_ARAHY</name>
<dbReference type="InterPro" id="IPR036236">
    <property type="entry name" value="Znf_C2H2_sf"/>
</dbReference>
<dbReference type="SMART" id="SM00355">
    <property type="entry name" value="ZnF_C2H2"/>
    <property type="match status" value="3"/>
</dbReference>
<dbReference type="PROSITE" id="PS50157">
    <property type="entry name" value="ZINC_FINGER_C2H2_2"/>
    <property type="match status" value="3"/>
</dbReference>
<sequence>MMMEERKKFVCKYCSKRFPCGKSLGGHIRTHITEERTTINASSSPIAANTHDLLLKKRKRDSSWPTQSAAGGGGGGAAAGNNNNSPIYGLRENPKKTTRFVHIDGAAATNLAREKEERFCKECGKGFPSMKALCGHMACHSDKDKDREKLVVMAMDDDGDDDEYGDNNSQSDAESSGGAAASLLPRRRSKRMMRFKNLRPFCSSSPSASVSEVEQQQEEQEEVARMLMMLSRDSGRRGRFVSLTESSDNNSVVLNTNKVAAVTVSNNNGRKNFVPNDSDSAAGSLRSGLKNKMVDSDVSIDEFKGWKNVKDKDKERRSKYSSTVAFAAAVKDLEYETTISTTATTRKKFDFRKRANYDSLIHSSTEVPTKNEKTGFANDEYDDCSYDSTEYDDVDEDEESDENSTDTDTDSFPAPKAHSTKASTKANKKKKNMTKKKKLKSKKSKEHECPICYKIFKSGQALGGHKRSHFIGGSSEENTLVIKQHHAAPSSLVVVPNCLIDLNLPAPVDD</sequence>
<feature type="compositionally biased region" description="Low complexity" evidence="2">
    <location>
        <begin position="169"/>
        <end position="182"/>
    </location>
</feature>
<evidence type="ECO:0000259" key="3">
    <source>
        <dbReference type="PROSITE" id="PS50157"/>
    </source>
</evidence>
<dbReference type="Gene3D" id="3.30.160.60">
    <property type="entry name" value="Classic Zinc Finger"/>
    <property type="match status" value="1"/>
</dbReference>
<keyword evidence="1" id="KW-0479">Metal-binding</keyword>
<feature type="domain" description="C2H2-type" evidence="3">
    <location>
        <begin position="118"/>
        <end position="145"/>
    </location>
</feature>
<feature type="region of interest" description="Disordered" evidence="2">
    <location>
        <begin position="157"/>
        <end position="188"/>
    </location>
</feature>